<evidence type="ECO:0000313" key="1">
    <source>
        <dbReference type="EMBL" id="VUC31256.1"/>
    </source>
</evidence>
<evidence type="ECO:0000313" key="2">
    <source>
        <dbReference type="Proteomes" id="UP000766486"/>
    </source>
</evidence>
<gene>
    <name evidence="1" type="ORF">CLO192961_LOCUS300566</name>
</gene>
<sequence length="85" mass="9744">MDRSGSMNNGQRMEEAMQANDALITNGGDYVVSRYFSHPNPREWPQYFAVPRPPFAPIASILALDKATLSSHFWFIKQTIWDRVV</sequence>
<accession>A0ABY6UJ38</accession>
<dbReference type="EMBL" id="CABFNS010000830">
    <property type="protein sequence ID" value="VUC31256.1"/>
    <property type="molecule type" value="Genomic_DNA"/>
</dbReference>
<organism evidence="1 2">
    <name type="scientific">Bionectria ochroleuca</name>
    <name type="common">Gliocladium roseum</name>
    <dbReference type="NCBI Taxonomy" id="29856"/>
    <lineage>
        <taxon>Eukaryota</taxon>
        <taxon>Fungi</taxon>
        <taxon>Dikarya</taxon>
        <taxon>Ascomycota</taxon>
        <taxon>Pezizomycotina</taxon>
        <taxon>Sordariomycetes</taxon>
        <taxon>Hypocreomycetidae</taxon>
        <taxon>Hypocreales</taxon>
        <taxon>Bionectriaceae</taxon>
        <taxon>Clonostachys</taxon>
    </lineage>
</organism>
<keyword evidence="2" id="KW-1185">Reference proteome</keyword>
<proteinExistence type="predicted"/>
<protein>
    <submittedName>
        <fullName evidence="1">Uncharacterized protein</fullName>
    </submittedName>
</protein>
<name>A0ABY6UJ38_BIOOC</name>
<dbReference type="Proteomes" id="UP000766486">
    <property type="component" value="Unassembled WGS sequence"/>
</dbReference>
<comment type="caution">
    <text evidence="1">The sequence shown here is derived from an EMBL/GenBank/DDBJ whole genome shotgun (WGS) entry which is preliminary data.</text>
</comment>
<reference evidence="1 2" key="1">
    <citation type="submission" date="2019-06" db="EMBL/GenBank/DDBJ databases">
        <authorList>
            <person name="Broberg M."/>
        </authorList>
    </citation>
    <scope>NUCLEOTIDE SEQUENCE [LARGE SCALE GENOMIC DNA]</scope>
</reference>